<protein>
    <submittedName>
        <fullName evidence="9">MDR family MFS transporter</fullName>
    </submittedName>
</protein>
<feature type="transmembrane region" description="Helical" evidence="7">
    <location>
        <begin position="239"/>
        <end position="262"/>
    </location>
</feature>
<organism evidence="9 10">
    <name type="scientific">Luedemannella helvata</name>
    <dbReference type="NCBI Taxonomy" id="349315"/>
    <lineage>
        <taxon>Bacteria</taxon>
        <taxon>Bacillati</taxon>
        <taxon>Actinomycetota</taxon>
        <taxon>Actinomycetes</taxon>
        <taxon>Micromonosporales</taxon>
        <taxon>Micromonosporaceae</taxon>
        <taxon>Luedemannella</taxon>
    </lineage>
</organism>
<dbReference type="CDD" id="cd17502">
    <property type="entry name" value="MFS_Azr1_MDR_like"/>
    <property type="match status" value="1"/>
</dbReference>
<sequence>MFVASTALSDGGVGAPVSLSRRQTNIVFAAITLGLLLAALDATIVSTALPTIVADLGSAGHMSWVVTAYLLAETVATVLTGKFGDMFGRKTIFQLSAVIFVGGSVVCGVAQDMIMLIVARAVQGIGAGGLMVTAMALIADVIPLRERGRYQGALGAVFGITTVVGPTLGGLFTDHLTWRWVFYINVPLAIVMLAVTAVAVPKVRATVHPIIDYVGIALVSVGASGMILALSWAGNEYPWSSPVIIGLFAVSVVLLAAFVLVERRATEPMLPMRLFRNSVFTVCSILSFIVGFALLGVMTFLPTYLQFVDGVSATASGLRLLPLVIGLFITSVLSGALISRTGRYRVFPIAGCAIMAVGLWLMSTMGPQTGFWVESAYMFTLGLGIGLSMQVLTIAVQNTVRYADLGTATSGVTFFRTLGSAFGTAVFGSLFTNQLTPALRSAMAQLPGVPPVAAQNPEALQRLPAELRAPIEAAYADSIGYVFRWVVPVALLGFVVALFLKEVPLRDAAREAATDVGDAFSAPMSDDCVDQLERAIGETVRRELGDRAFLARMLADAGGDVTPAQAWGLGQIHLFTTVRGHADVPDIARRFRLPPEVLRPVFEDLRQAGLVHLDGDTITLTPAGHARLDQLRAAWRHWLDAHLDDWTLTDPTNNALLDRALNQIANRLVNEEAHRETVAH</sequence>
<dbReference type="Pfam" id="PF07690">
    <property type="entry name" value="MFS_1"/>
    <property type="match status" value="1"/>
</dbReference>
<keyword evidence="3" id="KW-1003">Cell membrane</keyword>
<comment type="subcellular location">
    <subcellularLocation>
        <location evidence="1">Cell membrane</location>
        <topology evidence="1">Multi-pass membrane protein</topology>
    </subcellularLocation>
</comment>
<dbReference type="InterPro" id="IPR020846">
    <property type="entry name" value="MFS_dom"/>
</dbReference>
<dbReference type="Gene3D" id="1.20.1250.20">
    <property type="entry name" value="MFS general substrate transporter like domains"/>
    <property type="match status" value="1"/>
</dbReference>
<keyword evidence="10" id="KW-1185">Reference proteome</keyword>
<dbReference type="Gene3D" id="1.20.1720.10">
    <property type="entry name" value="Multidrug resistance protein D"/>
    <property type="match status" value="1"/>
</dbReference>
<reference evidence="9 10" key="1">
    <citation type="journal article" date="2019" name="Int. J. Syst. Evol. Microbiol.">
        <title>The Global Catalogue of Microorganisms (GCM) 10K type strain sequencing project: providing services to taxonomists for standard genome sequencing and annotation.</title>
        <authorList>
            <consortium name="The Broad Institute Genomics Platform"/>
            <consortium name="The Broad Institute Genome Sequencing Center for Infectious Disease"/>
            <person name="Wu L."/>
            <person name="Ma J."/>
        </authorList>
    </citation>
    <scope>NUCLEOTIDE SEQUENCE [LARGE SCALE GENOMIC DNA]</scope>
    <source>
        <strain evidence="9 10">JCM 13249</strain>
    </source>
</reference>
<dbReference type="Proteomes" id="UP001500655">
    <property type="component" value="Unassembled WGS sequence"/>
</dbReference>
<evidence type="ECO:0000313" key="9">
    <source>
        <dbReference type="EMBL" id="GAA1771104.1"/>
    </source>
</evidence>
<feature type="domain" description="Major facilitator superfamily (MFS) profile" evidence="8">
    <location>
        <begin position="27"/>
        <end position="505"/>
    </location>
</feature>
<accession>A0ABN2L085</accession>
<evidence type="ECO:0000256" key="1">
    <source>
        <dbReference type="ARBA" id="ARBA00004651"/>
    </source>
</evidence>
<feature type="transmembrane region" description="Helical" evidence="7">
    <location>
        <begin position="150"/>
        <end position="168"/>
    </location>
</feature>
<evidence type="ECO:0000256" key="5">
    <source>
        <dbReference type="ARBA" id="ARBA00022989"/>
    </source>
</evidence>
<evidence type="ECO:0000256" key="2">
    <source>
        <dbReference type="ARBA" id="ARBA00022448"/>
    </source>
</evidence>
<evidence type="ECO:0000256" key="4">
    <source>
        <dbReference type="ARBA" id="ARBA00022692"/>
    </source>
</evidence>
<gene>
    <name evidence="9" type="ORF">GCM10009681_48220</name>
</gene>
<feature type="transmembrane region" description="Helical" evidence="7">
    <location>
        <begin position="320"/>
        <end position="339"/>
    </location>
</feature>
<dbReference type="PROSITE" id="PS50850">
    <property type="entry name" value="MFS"/>
    <property type="match status" value="1"/>
</dbReference>
<dbReference type="PANTHER" id="PTHR23501">
    <property type="entry name" value="MAJOR FACILITATOR SUPERFAMILY"/>
    <property type="match status" value="1"/>
</dbReference>
<keyword evidence="4 7" id="KW-0812">Transmembrane</keyword>
<keyword evidence="2" id="KW-0813">Transport</keyword>
<evidence type="ECO:0000256" key="6">
    <source>
        <dbReference type="ARBA" id="ARBA00023136"/>
    </source>
</evidence>
<keyword evidence="5 7" id="KW-1133">Transmembrane helix</keyword>
<dbReference type="EMBL" id="BAAALS010000029">
    <property type="protein sequence ID" value="GAA1771104.1"/>
    <property type="molecule type" value="Genomic_DNA"/>
</dbReference>
<dbReference type="InterPro" id="IPR011701">
    <property type="entry name" value="MFS"/>
</dbReference>
<proteinExistence type="predicted"/>
<dbReference type="PRINTS" id="PR01036">
    <property type="entry name" value="TCRTETB"/>
</dbReference>
<feature type="transmembrane region" description="Helical" evidence="7">
    <location>
        <begin position="92"/>
        <end position="111"/>
    </location>
</feature>
<dbReference type="SUPFAM" id="SSF103473">
    <property type="entry name" value="MFS general substrate transporter"/>
    <property type="match status" value="1"/>
</dbReference>
<feature type="transmembrane region" description="Helical" evidence="7">
    <location>
        <begin position="117"/>
        <end position="138"/>
    </location>
</feature>
<feature type="transmembrane region" description="Helical" evidence="7">
    <location>
        <begin position="213"/>
        <end position="233"/>
    </location>
</feature>
<feature type="transmembrane region" description="Helical" evidence="7">
    <location>
        <begin position="346"/>
        <end position="363"/>
    </location>
</feature>
<feature type="transmembrane region" description="Helical" evidence="7">
    <location>
        <begin position="274"/>
        <end position="300"/>
    </location>
</feature>
<dbReference type="SUPFAM" id="SSF46785">
    <property type="entry name" value="Winged helix' DNA-binding domain"/>
    <property type="match status" value="1"/>
</dbReference>
<comment type="caution">
    <text evidence="9">The sequence shown here is derived from an EMBL/GenBank/DDBJ whole genome shotgun (WGS) entry which is preliminary data.</text>
</comment>
<dbReference type="InterPro" id="IPR004638">
    <property type="entry name" value="EmrB-like"/>
</dbReference>
<feature type="transmembrane region" description="Helical" evidence="7">
    <location>
        <begin position="180"/>
        <end position="201"/>
    </location>
</feature>
<feature type="transmembrane region" description="Helical" evidence="7">
    <location>
        <begin position="408"/>
        <end position="431"/>
    </location>
</feature>
<evidence type="ECO:0000256" key="3">
    <source>
        <dbReference type="ARBA" id="ARBA00022475"/>
    </source>
</evidence>
<dbReference type="Gene3D" id="1.10.10.10">
    <property type="entry name" value="Winged helix-like DNA-binding domain superfamily/Winged helix DNA-binding domain"/>
    <property type="match status" value="1"/>
</dbReference>
<dbReference type="InterPro" id="IPR036388">
    <property type="entry name" value="WH-like_DNA-bd_sf"/>
</dbReference>
<evidence type="ECO:0000256" key="7">
    <source>
        <dbReference type="SAM" id="Phobius"/>
    </source>
</evidence>
<evidence type="ECO:0000259" key="8">
    <source>
        <dbReference type="PROSITE" id="PS50850"/>
    </source>
</evidence>
<feature type="transmembrane region" description="Helical" evidence="7">
    <location>
        <begin position="375"/>
        <end position="396"/>
    </location>
</feature>
<feature type="transmembrane region" description="Helical" evidence="7">
    <location>
        <begin position="26"/>
        <end position="49"/>
    </location>
</feature>
<dbReference type="InterPro" id="IPR036390">
    <property type="entry name" value="WH_DNA-bd_sf"/>
</dbReference>
<dbReference type="PANTHER" id="PTHR23501:SF197">
    <property type="entry name" value="COMD"/>
    <property type="match status" value="1"/>
</dbReference>
<evidence type="ECO:0000313" key="10">
    <source>
        <dbReference type="Proteomes" id="UP001500655"/>
    </source>
</evidence>
<dbReference type="InterPro" id="IPR036259">
    <property type="entry name" value="MFS_trans_sf"/>
</dbReference>
<feature type="transmembrane region" description="Helical" evidence="7">
    <location>
        <begin position="61"/>
        <end position="80"/>
    </location>
</feature>
<dbReference type="NCBIfam" id="TIGR00711">
    <property type="entry name" value="efflux_EmrB"/>
    <property type="match status" value="1"/>
</dbReference>
<feature type="transmembrane region" description="Helical" evidence="7">
    <location>
        <begin position="482"/>
        <end position="500"/>
    </location>
</feature>
<keyword evidence="6 7" id="KW-0472">Membrane</keyword>
<name>A0ABN2L085_9ACTN</name>